<dbReference type="PANTHER" id="PTHR21600:SF81">
    <property type="entry name" value="21S RRNA PSEUDOURIDINE(2819) SYNTHASE"/>
    <property type="match status" value="1"/>
</dbReference>
<dbReference type="OrthoDB" id="428658at2759"/>
<evidence type="ECO:0000313" key="14">
    <source>
        <dbReference type="Proteomes" id="UP000772434"/>
    </source>
</evidence>
<dbReference type="PROSITE" id="PS01129">
    <property type="entry name" value="PSI_RLU"/>
    <property type="match status" value="1"/>
</dbReference>
<comment type="subcellular location">
    <subcellularLocation>
        <location evidence="1">Mitochondrion</location>
    </subcellularLocation>
</comment>
<dbReference type="Proteomes" id="UP000772434">
    <property type="component" value="Unassembled WGS sequence"/>
</dbReference>
<dbReference type="Pfam" id="PF00849">
    <property type="entry name" value="PseudoU_synth_2"/>
    <property type="match status" value="1"/>
</dbReference>
<dbReference type="GO" id="GO:0000455">
    <property type="term" value="P:enzyme-directed rRNA pseudouridine synthesis"/>
    <property type="evidence" value="ECO:0007669"/>
    <property type="project" value="TreeGrafter"/>
</dbReference>
<evidence type="ECO:0000256" key="5">
    <source>
        <dbReference type="ARBA" id="ARBA00036927"/>
    </source>
</evidence>
<evidence type="ECO:0000313" key="13">
    <source>
        <dbReference type="EMBL" id="KAF9074432.1"/>
    </source>
</evidence>
<organism evidence="13 14">
    <name type="scientific">Rhodocollybia butyracea</name>
    <dbReference type="NCBI Taxonomy" id="206335"/>
    <lineage>
        <taxon>Eukaryota</taxon>
        <taxon>Fungi</taxon>
        <taxon>Dikarya</taxon>
        <taxon>Basidiomycota</taxon>
        <taxon>Agaricomycotina</taxon>
        <taxon>Agaricomycetes</taxon>
        <taxon>Agaricomycetidae</taxon>
        <taxon>Agaricales</taxon>
        <taxon>Marasmiineae</taxon>
        <taxon>Omphalotaceae</taxon>
        <taxon>Rhodocollybia</taxon>
    </lineage>
</organism>
<keyword evidence="3" id="KW-0496">Mitochondrion</keyword>
<comment type="caution">
    <text evidence="13">The sequence shown here is derived from an EMBL/GenBank/DDBJ whole genome shotgun (WGS) entry which is preliminary data.</text>
</comment>
<evidence type="ECO:0000256" key="8">
    <source>
        <dbReference type="ARBA" id="ARBA00040626"/>
    </source>
</evidence>
<dbReference type="InterPro" id="IPR006224">
    <property type="entry name" value="PsdUridine_synth_RluA-like_CS"/>
</dbReference>
<evidence type="ECO:0000256" key="4">
    <source>
        <dbReference type="ARBA" id="ARBA00023235"/>
    </source>
</evidence>
<dbReference type="GO" id="GO:0005739">
    <property type="term" value="C:mitochondrion"/>
    <property type="evidence" value="ECO:0007669"/>
    <property type="project" value="UniProtKB-SubCell"/>
</dbReference>
<comment type="similarity">
    <text evidence="2">Belongs to the pseudouridine synthase RluA family.</text>
</comment>
<dbReference type="InterPro" id="IPR020103">
    <property type="entry name" value="PsdUridine_synth_cat_dom_sf"/>
</dbReference>
<feature type="domain" description="Pseudouridine synthase RsuA/RluA-like" evidence="12">
    <location>
        <begin position="38"/>
        <end position="193"/>
    </location>
</feature>
<keyword evidence="4" id="KW-0413">Isomerase</keyword>
<proteinExistence type="inferred from homology"/>
<dbReference type="EC" id="5.4.99.43" evidence="7"/>
<dbReference type="EMBL" id="JADNRY010000013">
    <property type="protein sequence ID" value="KAF9074432.1"/>
    <property type="molecule type" value="Genomic_DNA"/>
</dbReference>
<evidence type="ECO:0000256" key="9">
    <source>
        <dbReference type="ARBA" id="ARBA00041561"/>
    </source>
</evidence>
<gene>
    <name evidence="13" type="ORF">BDP27DRAFT_1317073</name>
</gene>
<comment type="function">
    <text evidence="6">Pseudouridylate synthase responsible for the pseudouridine-2819 formation in mitochondrial 21S rRNA. May modulate the efficiency or the fidelity of the mitochondrial translation machinery.</text>
</comment>
<reference evidence="13" key="1">
    <citation type="submission" date="2020-11" db="EMBL/GenBank/DDBJ databases">
        <authorList>
            <consortium name="DOE Joint Genome Institute"/>
            <person name="Ahrendt S."/>
            <person name="Riley R."/>
            <person name="Andreopoulos W."/>
            <person name="Labutti K."/>
            <person name="Pangilinan J."/>
            <person name="Ruiz-Duenas F.J."/>
            <person name="Barrasa J.M."/>
            <person name="Sanchez-Garcia M."/>
            <person name="Camarero S."/>
            <person name="Miyauchi S."/>
            <person name="Serrano A."/>
            <person name="Linde D."/>
            <person name="Babiker R."/>
            <person name="Drula E."/>
            <person name="Ayuso-Fernandez I."/>
            <person name="Pacheco R."/>
            <person name="Padilla G."/>
            <person name="Ferreira P."/>
            <person name="Barriuso J."/>
            <person name="Kellner H."/>
            <person name="Castanera R."/>
            <person name="Alfaro M."/>
            <person name="Ramirez L."/>
            <person name="Pisabarro A.G."/>
            <person name="Kuo A."/>
            <person name="Tritt A."/>
            <person name="Lipzen A."/>
            <person name="He G."/>
            <person name="Yan M."/>
            <person name="Ng V."/>
            <person name="Cullen D."/>
            <person name="Martin F."/>
            <person name="Rosso M.-N."/>
            <person name="Henrissat B."/>
            <person name="Hibbett D."/>
            <person name="Martinez A.T."/>
            <person name="Grigoriev I.V."/>
        </authorList>
    </citation>
    <scope>NUCLEOTIDE SEQUENCE</scope>
    <source>
        <strain evidence="13">AH 40177</strain>
    </source>
</reference>
<dbReference type="InterPro" id="IPR006145">
    <property type="entry name" value="PsdUridine_synth_RsuA/RluA"/>
</dbReference>
<dbReference type="SUPFAM" id="SSF55120">
    <property type="entry name" value="Pseudouridine synthase"/>
    <property type="match status" value="1"/>
</dbReference>
<dbReference type="InterPro" id="IPR050188">
    <property type="entry name" value="RluA_PseudoU_synthase"/>
</dbReference>
<name>A0A9P5UCS2_9AGAR</name>
<evidence type="ECO:0000256" key="3">
    <source>
        <dbReference type="ARBA" id="ARBA00023128"/>
    </source>
</evidence>
<evidence type="ECO:0000256" key="2">
    <source>
        <dbReference type="ARBA" id="ARBA00010876"/>
    </source>
</evidence>
<comment type="catalytic activity">
    <reaction evidence="5">
        <text>uridine(2819) in 21S rRNA = pseudouridine(2819) in 21S rRNA</text>
        <dbReference type="Rhea" id="RHEA:42556"/>
        <dbReference type="Rhea" id="RHEA-COMP:10113"/>
        <dbReference type="Rhea" id="RHEA-COMP:10114"/>
        <dbReference type="ChEBI" id="CHEBI:65314"/>
        <dbReference type="ChEBI" id="CHEBI:65315"/>
        <dbReference type="EC" id="5.4.99.43"/>
    </reaction>
</comment>
<evidence type="ECO:0000256" key="1">
    <source>
        <dbReference type="ARBA" id="ARBA00004173"/>
    </source>
</evidence>
<evidence type="ECO:0000259" key="12">
    <source>
        <dbReference type="Pfam" id="PF00849"/>
    </source>
</evidence>
<dbReference type="PANTHER" id="PTHR21600">
    <property type="entry name" value="MITOCHONDRIAL RNA PSEUDOURIDINE SYNTHASE"/>
    <property type="match status" value="1"/>
</dbReference>
<sequence>MSAHCGSASSSGFMNFRIVFRNSTTLELNRILYIDRAFVVVNKPANFVTQYPKDGQTEAVAELEGTIPSAPSLTKLYPVHRLDKGTTGCLVFARSLAHAQAFSQQFHQRTVQKIYHALVDTSSSRSLATGVTSGVIRVGMALKNGRPYLSRSEAARETSTDWQIIGSNLQAHASLMKLHLHTGMKHQLRVHMSEALQAPIIGDWQHSLSRSSPQKLSIPNDRMFLHASEISFHRFRRAGKHKRLNLTLRAPLPQDFTEFCIRAGIQAPLCLLRGGLFVDGQPVEEVADLAGFWIANAE</sequence>
<dbReference type="AlphaFoldDB" id="A0A9P5UCS2"/>
<evidence type="ECO:0000256" key="10">
    <source>
        <dbReference type="ARBA" id="ARBA00041978"/>
    </source>
</evidence>
<keyword evidence="14" id="KW-1185">Reference proteome</keyword>
<evidence type="ECO:0000256" key="11">
    <source>
        <dbReference type="ARBA" id="ARBA00042700"/>
    </source>
</evidence>
<dbReference type="Gene3D" id="3.30.2350.10">
    <property type="entry name" value="Pseudouridine synthase"/>
    <property type="match status" value="1"/>
</dbReference>
<dbReference type="CDD" id="cd02869">
    <property type="entry name" value="PseudoU_synth_RluA_like"/>
    <property type="match status" value="1"/>
</dbReference>
<accession>A0A9P5UCS2</accession>
<dbReference type="GO" id="GO:0160143">
    <property type="term" value="F:21S rRNA pseudouridine(2819) synthase activity"/>
    <property type="evidence" value="ECO:0007669"/>
    <property type="project" value="UniProtKB-EC"/>
</dbReference>
<evidence type="ECO:0000256" key="6">
    <source>
        <dbReference type="ARBA" id="ARBA00037513"/>
    </source>
</evidence>
<evidence type="ECO:0000256" key="7">
    <source>
        <dbReference type="ARBA" id="ARBA00038947"/>
    </source>
</evidence>
<dbReference type="GO" id="GO:0003723">
    <property type="term" value="F:RNA binding"/>
    <property type="evidence" value="ECO:0007669"/>
    <property type="project" value="InterPro"/>
</dbReference>
<protein>
    <recommendedName>
        <fullName evidence="8">21S rRNA pseudouridine(2819) synthase</fullName>
        <ecNumber evidence="7">5.4.99.43</ecNumber>
    </recommendedName>
    <alternativeName>
        <fullName evidence="10">Pseudouridine synthase 5</fullName>
    </alternativeName>
    <alternativeName>
        <fullName evidence="9">Pseudouridylate synthase PUS5</fullName>
    </alternativeName>
    <alternativeName>
        <fullName evidence="11">Uracil hydrolyase PUS5</fullName>
    </alternativeName>
</protein>